<dbReference type="Proteomes" id="UP000799302">
    <property type="component" value="Unassembled WGS sequence"/>
</dbReference>
<proteinExistence type="predicted"/>
<reference evidence="2" key="1">
    <citation type="journal article" date="2020" name="Stud. Mycol.">
        <title>101 Dothideomycetes genomes: a test case for predicting lifestyles and emergence of pathogens.</title>
        <authorList>
            <person name="Haridas S."/>
            <person name="Albert R."/>
            <person name="Binder M."/>
            <person name="Bloem J."/>
            <person name="Labutti K."/>
            <person name="Salamov A."/>
            <person name="Andreopoulos B."/>
            <person name="Baker S."/>
            <person name="Barry K."/>
            <person name="Bills G."/>
            <person name="Bluhm B."/>
            <person name="Cannon C."/>
            <person name="Castanera R."/>
            <person name="Culley D."/>
            <person name="Daum C."/>
            <person name="Ezra D."/>
            <person name="Gonzalez J."/>
            <person name="Henrissat B."/>
            <person name="Kuo A."/>
            <person name="Liang C."/>
            <person name="Lipzen A."/>
            <person name="Lutzoni F."/>
            <person name="Magnuson J."/>
            <person name="Mondo S."/>
            <person name="Nolan M."/>
            <person name="Ohm R."/>
            <person name="Pangilinan J."/>
            <person name="Park H.-J."/>
            <person name="Ramirez L."/>
            <person name="Alfaro M."/>
            <person name="Sun H."/>
            <person name="Tritt A."/>
            <person name="Yoshinaga Y."/>
            <person name="Zwiers L.-H."/>
            <person name="Turgeon B."/>
            <person name="Goodwin S."/>
            <person name="Spatafora J."/>
            <person name="Crous P."/>
            <person name="Grigoriev I."/>
        </authorList>
    </citation>
    <scope>NUCLEOTIDE SEQUENCE</scope>
    <source>
        <strain evidence="2">CBS 115976</strain>
    </source>
</reference>
<protein>
    <submittedName>
        <fullName evidence="2">Uncharacterized protein</fullName>
    </submittedName>
</protein>
<feature type="signal peptide" evidence="1">
    <location>
        <begin position="1"/>
        <end position="19"/>
    </location>
</feature>
<feature type="chain" id="PRO_5025476698" evidence="1">
    <location>
        <begin position="20"/>
        <end position="66"/>
    </location>
</feature>
<evidence type="ECO:0000313" key="2">
    <source>
        <dbReference type="EMBL" id="KAF2663774.1"/>
    </source>
</evidence>
<gene>
    <name evidence="2" type="ORF">BT63DRAFT_111908</name>
</gene>
<accession>A0A6A6TYM3</accession>
<keyword evidence="1" id="KW-0732">Signal</keyword>
<evidence type="ECO:0000313" key="3">
    <source>
        <dbReference type="Proteomes" id="UP000799302"/>
    </source>
</evidence>
<dbReference type="EMBL" id="MU004244">
    <property type="protein sequence ID" value="KAF2663774.1"/>
    <property type="molecule type" value="Genomic_DNA"/>
</dbReference>
<organism evidence="2 3">
    <name type="scientific">Microthyrium microscopicum</name>
    <dbReference type="NCBI Taxonomy" id="703497"/>
    <lineage>
        <taxon>Eukaryota</taxon>
        <taxon>Fungi</taxon>
        <taxon>Dikarya</taxon>
        <taxon>Ascomycota</taxon>
        <taxon>Pezizomycotina</taxon>
        <taxon>Dothideomycetes</taxon>
        <taxon>Dothideomycetes incertae sedis</taxon>
        <taxon>Microthyriales</taxon>
        <taxon>Microthyriaceae</taxon>
        <taxon>Microthyrium</taxon>
    </lineage>
</organism>
<dbReference type="AlphaFoldDB" id="A0A6A6TYM3"/>
<name>A0A6A6TYM3_9PEZI</name>
<keyword evidence="3" id="KW-1185">Reference proteome</keyword>
<evidence type="ECO:0000256" key="1">
    <source>
        <dbReference type="SAM" id="SignalP"/>
    </source>
</evidence>
<sequence>MAIALLICTSLAYAASILSFPWYVPTCTDILDYAGKGLKLKIHGSMGECLVKTVVDMGFGSGSVRY</sequence>